<feature type="transmembrane region" description="Helical" evidence="6">
    <location>
        <begin position="196"/>
        <end position="219"/>
    </location>
</feature>
<keyword evidence="2" id="KW-0813">Transport</keyword>
<evidence type="ECO:0000256" key="4">
    <source>
        <dbReference type="ARBA" id="ARBA00022958"/>
    </source>
</evidence>
<evidence type="ECO:0000256" key="5">
    <source>
        <dbReference type="ARBA" id="ARBA00023065"/>
    </source>
</evidence>
<feature type="transmembrane region" description="Helical" evidence="6">
    <location>
        <begin position="88"/>
        <end position="121"/>
    </location>
</feature>
<organism evidence="7 8">
    <name type="scientific">Hibiscus syriacus</name>
    <name type="common">Rose of Sharon</name>
    <dbReference type="NCBI Taxonomy" id="106335"/>
    <lineage>
        <taxon>Eukaryota</taxon>
        <taxon>Viridiplantae</taxon>
        <taxon>Streptophyta</taxon>
        <taxon>Embryophyta</taxon>
        <taxon>Tracheophyta</taxon>
        <taxon>Spermatophyta</taxon>
        <taxon>Magnoliopsida</taxon>
        <taxon>eudicotyledons</taxon>
        <taxon>Gunneridae</taxon>
        <taxon>Pentapetalae</taxon>
        <taxon>rosids</taxon>
        <taxon>malvids</taxon>
        <taxon>Malvales</taxon>
        <taxon>Malvaceae</taxon>
        <taxon>Malvoideae</taxon>
        <taxon>Hibiscus</taxon>
    </lineage>
</organism>
<feature type="transmembrane region" description="Helical" evidence="6">
    <location>
        <begin position="133"/>
        <end position="154"/>
    </location>
</feature>
<comment type="subcellular location">
    <subcellularLocation>
        <location evidence="1">Membrane</location>
        <topology evidence="1">Multi-pass membrane protein</topology>
    </subcellularLocation>
</comment>
<dbReference type="GO" id="GO:0006813">
    <property type="term" value="P:potassium ion transport"/>
    <property type="evidence" value="ECO:0007669"/>
    <property type="project" value="UniProtKB-KW"/>
</dbReference>
<dbReference type="EMBL" id="VEPZ02001530">
    <property type="protein sequence ID" value="KAE8669383.1"/>
    <property type="molecule type" value="Genomic_DNA"/>
</dbReference>
<evidence type="ECO:0000313" key="7">
    <source>
        <dbReference type="EMBL" id="KAE8669383.1"/>
    </source>
</evidence>
<dbReference type="AlphaFoldDB" id="A0A6A2X354"/>
<gene>
    <name evidence="7" type="ORF">F3Y22_tig00112249pilonHSYRG00395</name>
</gene>
<reference evidence="7" key="1">
    <citation type="submission" date="2019-09" db="EMBL/GenBank/DDBJ databases">
        <title>Draft genome information of white flower Hibiscus syriacus.</title>
        <authorList>
            <person name="Kim Y.-M."/>
        </authorList>
    </citation>
    <scope>NUCLEOTIDE SEQUENCE [LARGE SCALE GENOMIC DNA]</scope>
    <source>
        <strain evidence="7">YM2019G1</strain>
    </source>
</reference>
<dbReference type="InterPro" id="IPR038770">
    <property type="entry name" value="Na+/solute_symporter_sf"/>
</dbReference>
<name>A0A6A2X354_HIBSY</name>
<dbReference type="GO" id="GO:0006885">
    <property type="term" value="P:regulation of pH"/>
    <property type="evidence" value="ECO:0007669"/>
    <property type="project" value="TreeGrafter"/>
</dbReference>
<dbReference type="PANTHER" id="PTHR32468">
    <property type="entry name" value="CATION/H + ANTIPORTER"/>
    <property type="match status" value="1"/>
</dbReference>
<keyword evidence="6" id="KW-0472">Membrane</keyword>
<dbReference type="PANTHER" id="PTHR32468:SF168">
    <property type="entry name" value="CATION_H(+) ANTIPORTER 15-LIKE"/>
    <property type="match status" value="1"/>
</dbReference>
<dbReference type="GO" id="GO:0012505">
    <property type="term" value="C:endomembrane system"/>
    <property type="evidence" value="ECO:0007669"/>
    <property type="project" value="TreeGrafter"/>
</dbReference>
<dbReference type="GO" id="GO:0016020">
    <property type="term" value="C:membrane"/>
    <property type="evidence" value="ECO:0007669"/>
    <property type="project" value="UniProtKB-SubCell"/>
</dbReference>
<evidence type="ECO:0000256" key="2">
    <source>
        <dbReference type="ARBA" id="ARBA00022448"/>
    </source>
</evidence>
<protein>
    <recommendedName>
        <fullName evidence="9">Cation/H+ exchanger domain-containing protein</fullName>
    </recommendedName>
</protein>
<accession>A0A6A2X354</accession>
<evidence type="ECO:0008006" key="9">
    <source>
        <dbReference type="Google" id="ProtNLM"/>
    </source>
</evidence>
<evidence type="ECO:0000256" key="6">
    <source>
        <dbReference type="SAM" id="Phobius"/>
    </source>
</evidence>
<dbReference type="InterPro" id="IPR050794">
    <property type="entry name" value="CPA2_transporter"/>
</dbReference>
<feature type="transmembrane region" description="Helical" evidence="6">
    <location>
        <begin position="166"/>
        <end position="184"/>
    </location>
</feature>
<dbReference type="Gene3D" id="1.20.1530.20">
    <property type="match status" value="1"/>
</dbReference>
<evidence type="ECO:0000256" key="3">
    <source>
        <dbReference type="ARBA" id="ARBA00022538"/>
    </source>
</evidence>
<proteinExistence type="predicted"/>
<sequence length="413" mass="45877">MDVAMITRAARHTRKLALFSLILPFAFVVLLTNGVGKFMPGRGAGSGLPIHFCFVYSISYFIVVTQALDELNLLSSETPKGKPMQEPYVIAVILMTFIMGFITDFIGASYGTAFMIMGFTVPDGPLGTTIKELVIFGALVVVEYLGRLIACLLFSSSLKMKKRKAVLLSLILSLQGIVQMFQAIRWNQQKLIDDKTYASTVVGIVVVNAIITPIIKVFYKPVVQDFDYNEPRKGSPVCAYIIHLLAITSKSVPTLAPYKNHLKKFSNPSSSDDIIRAFLNYAEQSQGQVQIEPFTMFSPYKYMHETIFRFGEKMHTPLIIVPFFNSEEAHGADGTLRIFNTNIQAFAKCTVGLLVDRGFRNPVNSTKSFSYNMTVIFLGGADDCEALALATRASRYPNITIMVSRINMKGRLS</sequence>
<keyword evidence="6" id="KW-1133">Transmembrane helix</keyword>
<feature type="transmembrane region" description="Helical" evidence="6">
    <location>
        <begin position="48"/>
        <end position="68"/>
    </location>
</feature>
<comment type="caution">
    <text evidence="7">The sequence shown here is derived from an EMBL/GenBank/DDBJ whole genome shotgun (WGS) entry which is preliminary data.</text>
</comment>
<evidence type="ECO:0000256" key="1">
    <source>
        <dbReference type="ARBA" id="ARBA00004141"/>
    </source>
</evidence>
<evidence type="ECO:0000313" key="8">
    <source>
        <dbReference type="Proteomes" id="UP000436088"/>
    </source>
</evidence>
<keyword evidence="3" id="KW-0633">Potassium transport</keyword>
<dbReference type="GO" id="GO:0098662">
    <property type="term" value="P:inorganic cation transmembrane transport"/>
    <property type="evidence" value="ECO:0007669"/>
    <property type="project" value="TreeGrafter"/>
</dbReference>
<keyword evidence="8" id="KW-1185">Reference proteome</keyword>
<keyword evidence="4" id="KW-0630">Potassium</keyword>
<dbReference type="Proteomes" id="UP000436088">
    <property type="component" value="Unassembled WGS sequence"/>
</dbReference>
<keyword evidence="6" id="KW-0812">Transmembrane</keyword>
<keyword evidence="5" id="KW-0406">Ion transport</keyword>
<feature type="transmembrane region" description="Helical" evidence="6">
    <location>
        <begin position="16"/>
        <end position="36"/>
    </location>
</feature>